<evidence type="ECO:0000313" key="5">
    <source>
        <dbReference type="Proteomes" id="UP000295132"/>
    </source>
</evidence>
<evidence type="ECO:0000313" key="4">
    <source>
        <dbReference type="EMBL" id="TDK58585.1"/>
    </source>
</evidence>
<reference evidence="4 5" key="1">
    <citation type="submission" date="2019-03" db="EMBL/GenBank/DDBJ databases">
        <title>Bacillus niacini sp. nov. a Nicotinate-Metabolizing Mesophile Isolated from Soil.</title>
        <authorList>
            <person name="Zhang G."/>
        </authorList>
    </citation>
    <scope>NUCLEOTIDE SEQUENCE [LARGE SCALE GENOMIC DNA]</scope>
    <source>
        <strain evidence="4 5">WN066</strain>
    </source>
</reference>
<feature type="domain" description="Hydantoinase A/oxoprolinase" evidence="1">
    <location>
        <begin position="200"/>
        <end position="487"/>
    </location>
</feature>
<protein>
    <submittedName>
        <fullName evidence="4">Hydantoinase/oxoprolinase family protein</fullName>
    </submittedName>
</protein>
<name>A0A4R5VMJ5_9BACI</name>
<dbReference type="GO" id="GO:0006749">
    <property type="term" value="P:glutathione metabolic process"/>
    <property type="evidence" value="ECO:0007669"/>
    <property type="project" value="TreeGrafter"/>
</dbReference>
<dbReference type="InterPro" id="IPR008040">
    <property type="entry name" value="Hydant_A_N"/>
</dbReference>
<feature type="domain" description="Acetophenone carboxylase-like C-terminal" evidence="3">
    <location>
        <begin position="501"/>
        <end position="671"/>
    </location>
</feature>
<dbReference type="AlphaFoldDB" id="A0A4R5VMJ5"/>
<dbReference type="Proteomes" id="UP000295132">
    <property type="component" value="Unassembled WGS sequence"/>
</dbReference>
<dbReference type="EMBL" id="SMYO01000012">
    <property type="protein sequence ID" value="TDK58585.1"/>
    <property type="molecule type" value="Genomic_DNA"/>
</dbReference>
<organism evidence="4 5">
    <name type="scientific">Bacillus salipaludis</name>
    <dbReference type="NCBI Taxonomy" id="2547811"/>
    <lineage>
        <taxon>Bacteria</taxon>
        <taxon>Bacillati</taxon>
        <taxon>Bacillota</taxon>
        <taxon>Bacilli</taxon>
        <taxon>Bacillales</taxon>
        <taxon>Bacillaceae</taxon>
        <taxon>Bacillus</taxon>
    </lineage>
</organism>
<dbReference type="InterPro" id="IPR049517">
    <property type="entry name" value="ACX-like_C"/>
</dbReference>
<dbReference type="InterPro" id="IPR002821">
    <property type="entry name" value="Hydantoinase_A"/>
</dbReference>
<dbReference type="SUPFAM" id="SSF53067">
    <property type="entry name" value="Actin-like ATPase domain"/>
    <property type="match status" value="1"/>
</dbReference>
<accession>A0A4R5VMJ5</accession>
<dbReference type="Pfam" id="PF19278">
    <property type="entry name" value="Hydant_A_C"/>
    <property type="match status" value="1"/>
</dbReference>
<evidence type="ECO:0000259" key="3">
    <source>
        <dbReference type="Pfam" id="PF19278"/>
    </source>
</evidence>
<comment type="caution">
    <text evidence="4">The sequence shown here is derived from an EMBL/GenBank/DDBJ whole genome shotgun (WGS) entry which is preliminary data.</text>
</comment>
<dbReference type="InterPro" id="IPR045079">
    <property type="entry name" value="Oxoprolinase-like"/>
</dbReference>
<proteinExistence type="predicted"/>
<dbReference type="Pfam" id="PF01968">
    <property type="entry name" value="Hydantoinase_A"/>
    <property type="match status" value="1"/>
</dbReference>
<feature type="domain" description="Hydantoinase/oxoprolinase N-terminal" evidence="2">
    <location>
        <begin position="6"/>
        <end position="179"/>
    </location>
</feature>
<evidence type="ECO:0000259" key="1">
    <source>
        <dbReference type="Pfam" id="PF01968"/>
    </source>
</evidence>
<dbReference type="PANTHER" id="PTHR11365:SF23">
    <property type="entry name" value="HYPOTHETICAL 5-OXOPROLINASE (EUROFUNG)-RELATED"/>
    <property type="match status" value="1"/>
</dbReference>
<gene>
    <name evidence="4" type="ORF">E2K98_22295</name>
</gene>
<dbReference type="GO" id="GO:0017168">
    <property type="term" value="F:5-oxoprolinase (ATP-hydrolyzing) activity"/>
    <property type="evidence" value="ECO:0007669"/>
    <property type="project" value="TreeGrafter"/>
</dbReference>
<dbReference type="PANTHER" id="PTHR11365">
    <property type="entry name" value="5-OXOPROLINASE RELATED"/>
    <property type="match status" value="1"/>
</dbReference>
<dbReference type="InterPro" id="IPR043129">
    <property type="entry name" value="ATPase_NBD"/>
</dbReference>
<dbReference type="Pfam" id="PF05378">
    <property type="entry name" value="Hydant_A_N"/>
    <property type="match status" value="1"/>
</dbReference>
<evidence type="ECO:0000259" key="2">
    <source>
        <dbReference type="Pfam" id="PF05378"/>
    </source>
</evidence>
<dbReference type="GO" id="GO:0005829">
    <property type="term" value="C:cytosol"/>
    <property type="evidence" value="ECO:0007669"/>
    <property type="project" value="TreeGrafter"/>
</dbReference>
<sequence>MSKYQLAVDVGGTFTDVFIFNEETREISVTKVSSTPHNPAEGILTGITQSNVSTEDIHFFSHGTTVGLNALITRNLPKTALITTQGFRDVPEIRRGTKLELWDNYIDVAPPYIKRRDRFEVEERVDFEGKVITPLDEEKAKDLARILKRREVESVAICFINAYNNGANELKMKENLEKELPGVYVCTSNETLPEIFEHERMSTTIVNAVLGPLLNDYIQNLTTEMRDKGYKGDVLLLHSGGGVMTSETVSKYAARLASSGIAAGAIAGSYIAKLCGYNNAIGLDMGGTSTDISLMYNGDLRVTKDWYIEYGYPIGFPSIEILTIGAGGGSLAWVDDGGALRNGPQSAGAAPGPACYMKGGHKPTNTDANVLLGRLNTKLLSGKMTLNKEASREVIQEQIGEYFGLTTEEAANSIIKVANANMCDALRLISVRRGYDPRDFALVVFGGAGALHGAHLAKEMEIPTVIVPPFPGITSAMGCLLVDVRHDLSKTYLAVAADVTGNELESEFAKLEEEAVKLLEADGIEPENMNLIRHLEMRYMGQWRSLEVPVGRPIRSLEEALERFHQEHQREFSFSDREQVVEIHGIRVAAVGISPKPALPKFEPIGTLDDALAEYRDVYFEEGGGYVKTPIYNRDKIPALAEFSGPAIVEQMDSTTVIPPEFIVKVDEYKNIIMTHVKKEA</sequence>
<dbReference type="RefSeq" id="WP_133338090.1">
    <property type="nucleotide sequence ID" value="NZ_SMYO01000012.1"/>
</dbReference>